<dbReference type="Gene3D" id="3.40.50.10540">
    <property type="entry name" value="Crotonobetainyl-coa:carnitine coa-transferase, domain 1"/>
    <property type="match status" value="1"/>
</dbReference>
<dbReference type="PANTHER" id="PTHR48228:SF5">
    <property type="entry name" value="ALPHA-METHYLACYL-COA RACEMASE"/>
    <property type="match status" value="1"/>
</dbReference>
<dbReference type="Gene3D" id="3.30.1540.10">
    <property type="entry name" value="formyl-coa transferase, domain 3"/>
    <property type="match status" value="1"/>
</dbReference>
<dbReference type="InterPro" id="IPR003673">
    <property type="entry name" value="CoA-Trfase_fam_III"/>
</dbReference>
<organism evidence="1">
    <name type="scientific">marine metagenome</name>
    <dbReference type="NCBI Taxonomy" id="408172"/>
    <lineage>
        <taxon>unclassified sequences</taxon>
        <taxon>metagenomes</taxon>
        <taxon>ecological metagenomes</taxon>
    </lineage>
</organism>
<dbReference type="PANTHER" id="PTHR48228">
    <property type="entry name" value="SUCCINYL-COA--D-CITRAMALATE COA-TRANSFERASE"/>
    <property type="match status" value="1"/>
</dbReference>
<feature type="non-terminal residue" evidence="1">
    <location>
        <position position="1"/>
    </location>
</feature>
<reference evidence="1" key="1">
    <citation type="submission" date="2018-05" db="EMBL/GenBank/DDBJ databases">
        <authorList>
            <person name="Lanie J.A."/>
            <person name="Ng W.-L."/>
            <person name="Kazmierczak K.M."/>
            <person name="Andrzejewski T.M."/>
            <person name="Davidsen T.M."/>
            <person name="Wayne K.J."/>
            <person name="Tettelin H."/>
            <person name="Glass J.I."/>
            <person name="Rusch D."/>
            <person name="Podicherti R."/>
            <person name="Tsui H.-C.T."/>
            <person name="Winkler M.E."/>
        </authorList>
    </citation>
    <scope>NUCLEOTIDE SEQUENCE</scope>
</reference>
<dbReference type="InterPro" id="IPR023606">
    <property type="entry name" value="CoA-Trfase_III_dom_1_sf"/>
</dbReference>
<dbReference type="AlphaFoldDB" id="A0A381Q2L6"/>
<dbReference type="Pfam" id="PF02515">
    <property type="entry name" value="CoA_transf_3"/>
    <property type="match status" value="1"/>
</dbReference>
<protein>
    <recommendedName>
        <fullName evidence="2">CoA transferase</fullName>
    </recommendedName>
</protein>
<evidence type="ECO:0008006" key="2">
    <source>
        <dbReference type="Google" id="ProtNLM"/>
    </source>
</evidence>
<accession>A0A381Q2L6</accession>
<evidence type="ECO:0000313" key="1">
    <source>
        <dbReference type="EMBL" id="SUZ72539.1"/>
    </source>
</evidence>
<gene>
    <name evidence="1" type="ORF">METZ01_LOCUS25393</name>
</gene>
<dbReference type="SUPFAM" id="SSF89796">
    <property type="entry name" value="CoA-transferase family III (CaiB/BaiF)"/>
    <property type="match status" value="1"/>
</dbReference>
<dbReference type="InterPro" id="IPR050509">
    <property type="entry name" value="CoA-transferase_III"/>
</dbReference>
<sequence length="379" mass="40507">VGPLSGVKVVELAGIGPGPFCAMLLADLGADVVRVDRMAQVDLGIDRGRKYSVLNRSRRSISVDLKNPDGVETVLKLVEEADALIEGFRPGVTERLGLGPEECLERNPKLVYGRMTGWGQDGPMAHAAGHDINYIALTGALHAIGGADKPSPPLNLVGDFGGGGIYLAFGLCAALLEARTSGTGQVVDAAMTEGAASLMGSIYGMHASGHWSDQREDNVLDGGSYYYGVYETADDKFISIGSIEGKFHDELVELTGLEDAPTTERNDQDDWIDKKARLADLIRSKTRDEWDEVMLGSDVCYAPVLDLSEAPQHPHNVARGSFVEIDGVIQPGPAPRFSRTPGEVQMPPPAPGQHTEEILTDWGFSSEDVEKLKDVGAIG</sequence>
<proteinExistence type="predicted"/>
<dbReference type="InterPro" id="IPR044855">
    <property type="entry name" value="CoA-Trfase_III_dom3_sf"/>
</dbReference>
<dbReference type="GO" id="GO:0003824">
    <property type="term" value="F:catalytic activity"/>
    <property type="evidence" value="ECO:0007669"/>
    <property type="project" value="InterPro"/>
</dbReference>
<dbReference type="EMBL" id="UINC01001150">
    <property type="protein sequence ID" value="SUZ72539.1"/>
    <property type="molecule type" value="Genomic_DNA"/>
</dbReference>
<name>A0A381Q2L6_9ZZZZ</name>